<comment type="caution">
    <text evidence="6">The sequence shown here is derived from an EMBL/GenBank/DDBJ whole genome shotgun (WGS) entry which is preliminary data.</text>
</comment>
<dbReference type="GO" id="GO:0003700">
    <property type="term" value="F:DNA-binding transcription factor activity"/>
    <property type="evidence" value="ECO:0007669"/>
    <property type="project" value="TreeGrafter"/>
</dbReference>
<organism evidence="6 7">
    <name type="scientific">Methylobacterium brachiatum</name>
    <dbReference type="NCBI Taxonomy" id="269660"/>
    <lineage>
        <taxon>Bacteria</taxon>
        <taxon>Pseudomonadati</taxon>
        <taxon>Pseudomonadota</taxon>
        <taxon>Alphaproteobacteria</taxon>
        <taxon>Hyphomicrobiales</taxon>
        <taxon>Methylobacteriaceae</taxon>
        <taxon>Methylobacterium</taxon>
    </lineage>
</organism>
<keyword evidence="1" id="KW-0805">Transcription regulation</keyword>
<dbReference type="Proteomes" id="UP001223420">
    <property type="component" value="Unassembled WGS sequence"/>
</dbReference>
<gene>
    <name evidence="6" type="ORF">QO001_001599</name>
</gene>
<protein>
    <submittedName>
        <fullName evidence="6">AcrR family transcriptional regulator</fullName>
    </submittedName>
</protein>
<dbReference type="EMBL" id="JAUSWL010000002">
    <property type="protein sequence ID" value="MDQ0542681.1"/>
    <property type="molecule type" value="Genomic_DNA"/>
</dbReference>
<keyword evidence="2 4" id="KW-0238">DNA-binding</keyword>
<dbReference type="InterPro" id="IPR009057">
    <property type="entry name" value="Homeodomain-like_sf"/>
</dbReference>
<evidence type="ECO:0000256" key="1">
    <source>
        <dbReference type="ARBA" id="ARBA00023015"/>
    </source>
</evidence>
<evidence type="ECO:0000256" key="4">
    <source>
        <dbReference type="PROSITE-ProRule" id="PRU00335"/>
    </source>
</evidence>
<dbReference type="Pfam" id="PF00440">
    <property type="entry name" value="TetR_N"/>
    <property type="match status" value="1"/>
</dbReference>
<evidence type="ECO:0000256" key="3">
    <source>
        <dbReference type="ARBA" id="ARBA00023163"/>
    </source>
</evidence>
<reference evidence="6" key="1">
    <citation type="submission" date="2023-07" db="EMBL/GenBank/DDBJ databases">
        <title>Genomic Encyclopedia of Type Strains, Phase IV (KMG-IV): sequencing the most valuable type-strain genomes for metagenomic binning, comparative biology and taxonomic classification.</title>
        <authorList>
            <person name="Goeker M."/>
        </authorList>
    </citation>
    <scope>NUCLEOTIDE SEQUENCE</scope>
    <source>
        <strain evidence="6">DSM 19569</strain>
    </source>
</reference>
<dbReference type="SUPFAM" id="SSF46689">
    <property type="entry name" value="Homeodomain-like"/>
    <property type="match status" value="1"/>
</dbReference>
<dbReference type="Gene3D" id="1.10.357.10">
    <property type="entry name" value="Tetracycline Repressor, domain 2"/>
    <property type="match status" value="1"/>
</dbReference>
<dbReference type="AlphaFoldDB" id="A0AAJ1TL44"/>
<dbReference type="RefSeq" id="WP_081948533.1">
    <property type="nucleotide sequence ID" value="NZ_JAJALK010000003.1"/>
</dbReference>
<dbReference type="InterPro" id="IPR036271">
    <property type="entry name" value="Tet_transcr_reg_TetR-rel_C_sf"/>
</dbReference>
<dbReference type="InterPro" id="IPR001647">
    <property type="entry name" value="HTH_TetR"/>
</dbReference>
<dbReference type="SUPFAM" id="SSF48498">
    <property type="entry name" value="Tetracyclin repressor-like, C-terminal domain"/>
    <property type="match status" value="1"/>
</dbReference>
<dbReference type="InterPro" id="IPR050109">
    <property type="entry name" value="HTH-type_TetR-like_transc_reg"/>
</dbReference>
<accession>A0AAJ1TL44</accession>
<name>A0AAJ1TL44_9HYPH</name>
<dbReference type="PROSITE" id="PS50977">
    <property type="entry name" value="HTH_TETR_2"/>
    <property type="match status" value="1"/>
</dbReference>
<dbReference type="Pfam" id="PF13305">
    <property type="entry name" value="TetR_C_33"/>
    <property type="match status" value="1"/>
</dbReference>
<evidence type="ECO:0000256" key="2">
    <source>
        <dbReference type="ARBA" id="ARBA00023125"/>
    </source>
</evidence>
<dbReference type="InterPro" id="IPR025996">
    <property type="entry name" value="MT1864/Rv1816-like_C"/>
</dbReference>
<proteinExistence type="predicted"/>
<sequence>MSTLDRESCCPSGARRYHHGNLRDALLERAAEVIGAEGIEALSLRALARDLGVSHAAPGRHFQTRTDLLAALAEDGVDRLIAATESAMAASGGDPVEQLRSLASAYLQWANEHPAHYNAVRNPEVVRCASPGLKAKMMRFAEKQRATLRQAQAAGWMVEVDLDLLMFQFVATLVGSATVISDPLYREVLGPICAPDRVGDIVERAFPRMTASPRFGEQARTRG</sequence>
<evidence type="ECO:0000313" key="6">
    <source>
        <dbReference type="EMBL" id="MDQ0542681.1"/>
    </source>
</evidence>
<dbReference type="PANTHER" id="PTHR30055">
    <property type="entry name" value="HTH-TYPE TRANSCRIPTIONAL REGULATOR RUTR"/>
    <property type="match status" value="1"/>
</dbReference>
<evidence type="ECO:0000259" key="5">
    <source>
        <dbReference type="PROSITE" id="PS50977"/>
    </source>
</evidence>
<feature type="domain" description="HTH tetR-type" evidence="5">
    <location>
        <begin position="20"/>
        <end position="80"/>
    </location>
</feature>
<evidence type="ECO:0000313" key="7">
    <source>
        <dbReference type="Proteomes" id="UP001223420"/>
    </source>
</evidence>
<dbReference type="GO" id="GO:0000976">
    <property type="term" value="F:transcription cis-regulatory region binding"/>
    <property type="evidence" value="ECO:0007669"/>
    <property type="project" value="TreeGrafter"/>
</dbReference>
<dbReference type="PANTHER" id="PTHR30055:SF220">
    <property type="entry name" value="TETR-FAMILY REGULATORY PROTEIN"/>
    <property type="match status" value="1"/>
</dbReference>
<keyword evidence="3" id="KW-0804">Transcription</keyword>
<feature type="DNA-binding region" description="H-T-H motif" evidence="4">
    <location>
        <begin position="43"/>
        <end position="62"/>
    </location>
</feature>